<evidence type="ECO:0000256" key="3">
    <source>
        <dbReference type="ARBA" id="ARBA00022490"/>
    </source>
</evidence>
<sequence length="195" mass="21424">MKSLPPRPGKIILRAEEAQAWIDGYAFLEQARQQAARQTETVQKAQEDAYAAGFEAGRRDGEIKAAALLATTQGDVARYLGSLEPALTELSLNLVRRLLGEFDEAELLARCVRHALSEWRHEHRLRIRVAPALETRVAALLADRPPAAIDYQVEADAQLGPSQCLLVSPIAVMDIGVDSQLEALHQALSRDQEPA</sequence>
<keyword evidence="2" id="KW-0813">Transport</keyword>
<evidence type="ECO:0000256" key="4">
    <source>
        <dbReference type="ARBA" id="ARBA00022927"/>
    </source>
</evidence>
<evidence type="ECO:0000256" key="1">
    <source>
        <dbReference type="ARBA" id="ARBA00004496"/>
    </source>
</evidence>
<dbReference type="PANTHER" id="PTHR34982">
    <property type="entry name" value="YOP PROTEINS TRANSLOCATION PROTEIN L"/>
    <property type="match status" value="1"/>
</dbReference>
<dbReference type="Pfam" id="PF06635">
    <property type="entry name" value="T3SS_SCTL"/>
    <property type="match status" value="1"/>
</dbReference>
<comment type="caution">
    <text evidence="7">The sequence shown here is derived from an EMBL/GenBank/DDBJ whole genome shotgun (WGS) entry which is preliminary data.</text>
</comment>
<evidence type="ECO:0000313" key="8">
    <source>
        <dbReference type="Proteomes" id="UP000186878"/>
    </source>
</evidence>
<keyword evidence="3" id="KW-0963">Cytoplasm</keyword>
<dbReference type="InterPro" id="IPR012842">
    <property type="entry name" value="T3SS_SctL/SctL2"/>
</dbReference>
<reference evidence="7 8" key="1">
    <citation type="submission" date="2016-12" db="EMBL/GenBank/DDBJ databases">
        <title>Draft genome sequences of strains Salinicola socius SMB35, Salinicola sp. MH3R3-1 and Chromohalobacter sp. SMB17 from the Verkhnekamsk potash mining region of Russia.</title>
        <authorList>
            <person name="Mavrodi D.V."/>
            <person name="Olsson B.E."/>
            <person name="Korsakova E.S."/>
            <person name="Pyankova A."/>
            <person name="Mavrodi O.V."/>
            <person name="Plotnikova E.G."/>
        </authorList>
    </citation>
    <scope>NUCLEOTIDE SEQUENCE [LARGE SCALE GENOMIC DNA]</scope>
    <source>
        <strain evidence="7 8">SMB35</strain>
    </source>
</reference>
<protein>
    <recommendedName>
        <fullName evidence="6">Type 3 secretion system stator protein</fullName>
    </recommendedName>
</protein>
<accession>A0A1Q8SWP1</accession>
<evidence type="ECO:0000256" key="6">
    <source>
        <dbReference type="ARBA" id="ARBA00040494"/>
    </source>
</evidence>
<proteinExistence type="inferred from homology"/>
<dbReference type="GO" id="GO:0005829">
    <property type="term" value="C:cytosol"/>
    <property type="evidence" value="ECO:0007669"/>
    <property type="project" value="TreeGrafter"/>
</dbReference>
<name>A0A1Q8SWP1_9GAMM</name>
<dbReference type="STRING" id="404433.BTW07_02600"/>
<dbReference type="OrthoDB" id="6859370at2"/>
<keyword evidence="4" id="KW-0653">Protein transport</keyword>
<dbReference type="NCBIfam" id="TIGR02499">
    <property type="entry name" value="HrpE_YscL_not"/>
    <property type="match status" value="1"/>
</dbReference>
<evidence type="ECO:0000256" key="2">
    <source>
        <dbReference type="ARBA" id="ARBA00022448"/>
    </source>
</evidence>
<evidence type="ECO:0000313" key="7">
    <source>
        <dbReference type="EMBL" id="OLO05849.1"/>
    </source>
</evidence>
<gene>
    <name evidence="7" type="ORF">BTW07_02600</name>
</gene>
<dbReference type="EMBL" id="MSDO01000002">
    <property type="protein sequence ID" value="OLO05849.1"/>
    <property type="molecule type" value="Genomic_DNA"/>
</dbReference>
<comment type="subcellular location">
    <subcellularLocation>
        <location evidence="1">Cytoplasm</location>
    </subcellularLocation>
</comment>
<comment type="similarity">
    <text evidence="5">Belongs to the SctL stator family.</text>
</comment>
<dbReference type="PANTHER" id="PTHR34982:SF1">
    <property type="entry name" value="FLAGELLAR ASSEMBLY PROTEIN FLIH"/>
    <property type="match status" value="1"/>
</dbReference>
<evidence type="ECO:0000256" key="5">
    <source>
        <dbReference type="ARBA" id="ARBA00024335"/>
    </source>
</evidence>
<dbReference type="InterPro" id="IPR010586">
    <property type="entry name" value="T3SS_stator_protein"/>
</dbReference>
<dbReference type="Proteomes" id="UP000186878">
    <property type="component" value="Unassembled WGS sequence"/>
</dbReference>
<keyword evidence="8" id="KW-1185">Reference proteome</keyword>
<dbReference type="InterPro" id="IPR051472">
    <property type="entry name" value="T3SS_Stator/FliH"/>
</dbReference>
<dbReference type="RefSeq" id="WP_075568591.1">
    <property type="nucleotide sequence ID" value="NZ_MSDO01000002.1"/>
</dbReference>
<dbReference type="AlphaFoldDB" id="A0A1Q8SWP1"/>
<organism evidence="7 8">
    <name type="scientific">Salinicola socius</name>
    <dbReference type="NCBI Taxonomy" id="404433"/>
    <lineage>
        <taxon>Bacteria</taxon>
        <taxon>Pseudomonadati</taxon>
        <taxon>Pseudomonadota</taxon>
        <taxon>Gammaproteobacteria</taxon>
        <taxon>Oceanospirillales</taxon>
        <taxon>Halomonadaceae</taxon>
        <taxon>Salinicola</taxon>
    </lineage>
</organism>
<dbReference type="GO" id="GO:0030254">
    <property type="term" value="P:protein secretion by the type III secretion system"/>
    <property type="evidence" value="ECO:0007669"/>
    <property type="project" value="InterPro"/>
</dbReference>